<organism evidence="6 7">
    <name type="scientific">Paracoccus rhizosphaerae</name>
    <dbReference type="NCBI Taxonomy" id="1133347"/>
    <lineage>
        <taxon>Bacteria</taxon>
        <taxon>Pseudomonadati</taxon>
        <taxon>Pseudomonadota</taxon>
        <taxon>Alphaproteobacteria</taxon>
        <taxon>Rhodobacterales</taxon>
        <taxon>Paracoccaceae</taxon>
        <taxon>Paracoccus</taxon>
    </lineage>
</organism>
<evidence type="ECO:0000313" key="7">
    <source>
        <dbReference type="Proteomes" id="UP001589795"/>
    </source>
</evidence>
<feature type="transmembrane region" description="Helical" evidence="5">
    <location>
        <begin position="20"/>
        <end position="49"/>
    </location>
</feature>
<evidence type="ECO:0000256" key="1">
    <source>
        <dbReference type="ARBA" id="ARBA00004141"/>
    </source>
</evidence>
<dbReference type="InterPro" id="IPR059112">
    <property type="entry name" value="CysZ/EI24"/>
</dbReference>
<gene>
    <name evidence="6" type="ORF">ACFFIZ_11545</name>
</gene>
<sequence length="238" mass="25385">MMPVRALARGWADLLRPSILRLALLGIALTIGLFVALQALIFWAIRIWLPGGLTLPWLGQVEFGAVLSWGSLALFPVMGIFLMAPVAAGFAGLFAENVADAVERLHYPHRRGRSLDFLDGLLESLAVVAAVLGVTVLSLVLTPFLGPLAPVLFYGANGWLLGREFFQMAARRHLAEAPAHALRRANTARVTLTGVLVAIGLTIPLVNIALPLLAAAAFTHLFQMVSGSAGPAARYPRA</sequence>
<evidence type="ECO:0000256" key="3">
    <source>
        <dbReference type="ARBA" id="ARBA00022989"/>
    </source>
</evidence>
<dbReference type="EMBL" id="JBHLWQ010000106">
    <property type="protein sequence ID" value="MFC0200928.1"/>
    <property type="molecule type" value="Genomic_DNA"/>
</dbReference>
<feature type="transmembrane region" description="Helical" evidence="5">
    <location>
        <begin position="115"/>
        <end position="138"/>
    </location>
</feature>
<protein>
    <submittedName>
        <fullName evidence="6">EI24 domain-containing protein</fullName>
    </submittedName>
</protein>
<proteinExistence type="predicted"/>
<reference evidence="6 7" key="1">
    <citation type="submission" date="2024-09" db="EMBL/GenBank/DDBJ databases">
        <authorList>
            <person name="Sun Q."/>
            <person name="Mori K."/>
        </authorList>
    </citation>
    <scope>NUCLEOTIDE SEQUENCE [LARGE SCALE GENOMIC DNA]</scope>
    <source>
        <strain evidence="6 7">CCM 7904</strain>
    </source>
</reference>
<feature type="transmembrane region" description="Helical" evidence="5">
    <location>
        <begin position="144"/>
        <end position="162"/>
    </location>
</feature>
<evidence type="ECO:0000256" key="5">
    <source>
        <dbReference type="SAM" id="Phobius"/>
    </source>
</evidence>
<keyword evidence="7" id="KW-1185">Reference proteome</keyword>
<evidence type="ECO:0000256" key="4">
    <source>
        <dbReference type="ARBA" id="ARBA00023136"/>
    </source>
</evidence>
<keyword evidence="2 5" id="KW-0812">Transmembrane</keyword>
<feature type="transmembrane region" description="Helical" evidence="5">
    <location>
        <begin position="192"/>
        <end position="218"/>
    </location>
</feature>
<dbReference type="Proteomes" id="UP001589795">
    <property type="component" value="Unassembled WGS sequence"/>
</dbReference>
<evidence type="ECO:0000313" key="6">
    <source>
        <dbReference type="EMBL" id="MFC0200928.1"/>
    </source>
</evidence>
<evidence type="ECO:0000256" key="2">
    <source>
        <dbReference type="ARBA" id="ARBA00022692"/>
    </source>
</evidence>
<feature type="transmembrane region" description="Helical" evidence="5">
    <location>
        <begin position="69"/>
        <end position="94"/>
    </location>
</feature>
<keyword evidence="3 5" id="KW-1133">Transmembrane helix</keyword>
<name>A0ABV6CJK7_9RHOB</name>
<comment type="subcellular location">
    <subcellularLocation>
        <location evidence="1">Membrane</location>
        <topology evidence="1">Multi-pass membrane protein</topology>
    </subcellularLocation>
</comment>
<keyword evidence="4 5" id="KW-0472">Membrane</keyword>
<dbReference type="RefSeq" id="WP_265507874.1">
    <property type="nucleotide sequence ID" value="NZ_JAOTBE010000046.1"/>
</dbReference>
<comment type="caution">
    <text evidence="6">The sequence shown here is derived from an EMBL/GenBank/DDBJ whole genome shotgun (WGS) entry which is preliminary data.</text>
</comment>
<accession>A0ABV6CJK7</accession>
<dbReference type="Pfam" id="PF07264">
    <property type="entry name" value="EI24"/>
    <property type="match status" value="1"/>
</dbReference>